<gene>
    <name evidence="2" type="ORF">GCM10009067_05480</name>
</gene>
<protein>
    <recommendedName>
        <fullName evidence="4">HEAT repeat domain-containing protein</fullName>
    </recommendedName>
</protein>
<reference evidence="2" key="2">
    <citation type="submission" date="2020-09" db="EMBL/GenBank/DDBJ databases">
        <authorList>
            <person name="Sun Q."/>
            <person name="Ohkuma M."/>
        </authorList>
    </citation>
    <scope>NUCLEOTIDE SEQUENCE</scope>
    <source>
        <strain evidence="2">JCM 19018</strain>
    </source>
</reference>
<feature type="region of interest" description="Disordered" evidence="1">
    <location>
        <begin position="536"/>
        <end position="557"/>
    </location>
</feature>
<dbReference type="AlphaFoldDB" id="A0A830EU78"/>
<accession>A0A830EU78</accession>
<dbReference type="InterPro" id="IPR011989">
    <property type="entry name" value="ARM-like"/>
</dbReference>
<evidence type="ECO:0000313" key="2">
    <source>
        <dbReference type="EMBL" id="GGK55912.1"/>
    </source>
</evidence>
<dbReference type="SUPFAM" id="SSF48371">
    <property type="entry name" value="ARM repeat"/>
    <property type="match status" value="1"/>
</dbReference>
<dbReference type="InterPro" id="IPR016024">
    <property type="entry name" value="ARM-type_fold"/>
</dbReference>
<comment type="caution">
    <text evidence="2">The sequence shown here is derived from an EMBL/GenBank/DDBJ whole genome shotgun (WGS) entry which is preliminary data.</text>
</comment>
<name>A0A830EU78_9EURY</name>
<feature type="compositionally biased region" description="Acidic residues" evidence="1">
    <location>
        <begin position="536"/>
        <end position="550"/>
    </location>
</feature>
<reference evidence="2" key="1">
    <citation type="journal article" date="2014" name="Int. J. Syst. Evol. Microbiol.">
        <title>Complete genome sequence of Corynebacterium casei LMG S-19264T (=DSM 44701T), isolated from a smear-ripened cheese.</title>
        <authorList>
            <consortium name="US DOE Joint Genome Institute (JGI-PGF)"/>
            <person name="Walter F."/>
            <person name="Albersmeier A."/>
            <person name="Kalinowski J."/>
            <person name="Ruckert C."/>
        </authorList>
    </citation>
    <scope>NUCLEOTIDE SEQUENCE</scope>
    <source>
        <strain evidence="2">JCM 19018</strain>
    </source>
</reference>
<dbReference type="Gene3D" id="1.25.10.10">
    <property type="entry name" value="Leucine-rich Repeat Variant"/>
    <property type="match status" value="1"/>
</dbReference>
<dbReference type="EMBL" id="BMPD01000001">
    <property type="protein sequence ID" value="GGK55912.1"/>
    <property type="molecule type" value="Genomic_DNA"/>
</dbReference>
<evidence type="ECO:0000313" key="3">
    <source>
        <dbReference type="Proteomes" id="UP000614221"/>
    </source>
</evidence>
<dbReference type="RefSeq" id="WP_188975153.1">
    <property type="nucleotide sequence ID" value="NZ_BMPD01000001.1"/>
</dbReference>
<proteinExistence type="predicted"/>
<dbReference type="OrthoDB" id="175993at2157"/>
<dbReference type="Proteomes" id="UP000614221">
    <property type="component" value="Unassembled WGS sequence"/>
</dbReference>
<evidence type="ECO:0000256" key="1">
    <source>
        <dbReference type="SAM" id="MobiDB-lite"/>
    </source>
</evidence>
<sequence>MPPSDADDLADLGRRLDGADPDERAAIAIQVQEVLLDDINKWGNFPPALFTQSLAMLDDDDPTVRSVGAILAGHVGVYGGEYYADENIIDRTEFVAAAFEALDDEFPVVRQAAANARRLGDIVDEALDDTEFRPLPSEHIAATLVERLHDPDPAVRRRIGKVFFAHGAALLGAHPDPETAVETLVETFGDPVNGYCTYTRPVASTRHAALMTLEQGFGEYDGSLLADHAGAIAERLHDERRRVRTWAAGLLDTLVSAGDIDIEDIADDIVTAAQRTDARALGWQFPRLALRVALVRQDAIAPIYAHLQTRFTVANTSTDRWRNEDPDLIALSRLVRASDRSFDPPAETLAGVIARDTKATDGNDPLALLAPDHPEFVAYQLRQGYRLLVEGELDYSSRFYRNLVVNVADRNPATIEGVPEILAENLSRNDVRKTMTALVEAHPELAAHVVPGAYAHAELESPLRFQHSQLIEETAEHWETVPDDLAETLVETVGTDRSEKYRCFAIRALVALQEEGLSVLPERFDPFVDLYNQGAFDDDGDPVDPLETDAAEAAGLR</sequence>
<organism evidence="2 3">
    <name type="scientific">Haloarcula sebkhae</name>
    <dbReference type="NCBI Taxonomy" id="932660"/>
    <lineage>
        <taxon>Archaea</taxon>
        <taxon>Methanobacteriati</taxon>
        <taxon>Methanobacteriota</taxon>
        <taxon>Stenosarchaea group</taxon>
        <taxon>Halobacteria</taxon>
        <taxon>Halobacteriales</taxon>
        <taxon>Haloarculaceae</taxon>
        <taxon>Haloarcula</taxon>
    </lineage>
</organism>
<evidence type="ECO:0008006" key="4">
    <source>
        <dbReference type="Google" id="ProtNLM"/>
    </source>
</evidence>